<dbReference type="Proteomes" id="UP001209878">
    <property type="component" value="Unassembled WGS sequence"/>
</dbReference>
<keyword evidence="2" id="KW-1185">Reference proteome</keyword>
<reference evidence="1" key="1">
    <citation type="journal article" date="2023" name="Mol. Biol. Evol.">
        <title>Third-Generation Sequencing Reveals the Adaptive Role of the Epigenome in Three Deep-Sea Polychaetes.</title>
        <authorList>
            <person name="Perez M."/>
            <person name="Aroh O."/>
            <person name="Sun Y."/>
            <person name="Lan Y."/>
            <person name="Juniper S.K."/>
            <person name="Young C.R."/>
            <person name="Angers B."/>
            <person name="Qian P.Y."/>
        </authorList>
    </citation>
    <scope>NUCLEOTIDE SEQUENCE</scope>
    <source>
        <strain evidence="1">R07B-5</strain>
    </source>
</reference>
<name>A0AAD9IUJ9_RIDPI</name>
<proteinExistence type="predicted"/>
<gene>
    <name evidence="1" type="ORF">NP493_5317g00004</name>
</gene>
<protein>
    <submittedName>
        <fullName evidence="1">Uncharacterized protein</fullName>
    </submittedName>
</protein>
<dbReference type="AlphaFoldDB" id="A0AAD9IUJ9"/>
<sequence>MSKMNKPHGHHDFDYQLVLNVTNNAMLSSIFTFKITVDTTAPLPGVVSDSVQSEPDVDFQKGLHSARLVERDFLTERAASCSTSSPSLTTVSRLVTSRFRRLKSR</sequence>
<evidence type="ECO:0000313" key="2">
    <source>
        <dbReference type="Proteomes" id="UP001209878"/>
    </source>
</evidence>
<organism evidence="1 2">
    <name type="scientific">Ridgeia piscesae</name>
    <name type="common">Tubeworm</name>
    <dbReference type="NCBI Taxonomy" id="27915"/>
    <lineage>
        <taxon>Eukaryota</taxon>
        <taxon>Metazoa</taxon>
        <taxon>Spiralia</taxon>
        <taxon>Lophotrochozoa</taxon>
        <taxon>Annelida</taxon>
        <taxon>Polychaeta</taxon>
        <taxon>Sedentaria</taxon>
        <taxon>Canalipalpata</taxon>
        <taxon>Sabellida</taxon>
        <taxon>Siboglinidae</taxon>
        <taxon>Ridgeia</taxon>
    </lineage>
</organism>
<comment type="caution">
    <text evidence="1">The sequence shown here is derived from an EMBL/GenBank/DDBJ whole genome shotgun (WGS) entry which is preliminary data.</text>
</comment>
<dbReference type="EMBL" id="JAODUO010005325">
    <property type="protein sequence ID" value="KAK2141241.1"/>
    <property type="molecule type" value="Genomic_DNA"/>
</dbReference>
<evidence type="ECO:0000313" key="1">
    <source>
        <dbReference type="EMBL" id="KAK2141241.1"/>
    </source>
</evidence>
<accession>A0AAD9IUJ9</accession>